<sequence>MFDTKKRAAIVSELQKYFEQELETDLGQFDAEFLLDFLIKKLGPAFYNQGLEDAKGVLDRRVADIADELYEIEMPDDL</sequence>
<keyword evidence="2" id="KW-1185">Reference proteome</keyword>
<dbReference type="OrthoDB" id="6629495at2"/>
<comment type="caution">
    <text evidence="1">The sequence shown here is derived from an EMBL/GenBank/DDBJ whole genome shotgun (WGS) entry which is preliminary data.</text>
</comment>
<evidence type="ECO:0000313" key="1">
    <source>
        <dbReference type="EMBL" id="GAL18191.1"/>
    </source>
</evidence>
<reference evidence="1 2" key="2">
    <citation type="submission" date="2014-09" db="EMBL/GenBank/DDBJ databases">
        <authorList>
            <consortium name="NBRP consortium"/>
            <person name="Sawabe T."/>
            <person name="Meirelles P."/>
            <person name="Nakanishi M."/>
            <person name="Sayaka M."/>
            <person name="Hattori M."/>
            <person name="Ohkuma M."/>
        </authorList>
    </citation>
    <scope>NUCLEOTIDE SEQUENCE [LARGE SCALE GENOMIC DNA]</scope>
    <source>
        <strain evidence="2">JCM19235</strain>
    </source>
</reference>
<evidence type="ECO:0000313" key="2">
    <source>
        <dbReference type="Proteomes" id="UP000029228"/>
    </source>
</evidence>
<dbReference type="Pfam" id="PF09932">
    <property type="entry name" value="DUF2164"/>
    <property type="match status" value="1"/>
</dbReference>
<accession>A0A090RSC8</accession>
<proteinExistence type="predicted"/>
<dbReference type="EMBL" id="BBMR01000002">
    <property type="protein sequence ID" value="GAL18191.1"/>
    <property type="molecule type" value="Genomic_DNA"/>
</dbReference>
<protein>
    <recommendedName>
        <fullName evidence="3">DUF2164 domain-containing protein</fullName>
    </recommendedName>
</protein>
<dbReference type="AlphaFoldDB" id="A0A090RSC8"/>
<evidence type="ECO:0008006" key="3">
    <source>
        <dbReference type="Google" id="ProtNLM"/>
    </source>
</evidence>
<reference evidence="1 2" key="1">
    <citation type="submission" date="2014-09" db="EMBL/GenBank/DDBJ databases">
        <title>Vibrio maritimus JCM 19235. (C45) whole genome shotgun sequence.</title>
        <authorList>
            <person name="Sawabe T."/>
            <person name="Meirelles P."/>
            <person name="Nakanishi M."/>
            <person name="Sayaka M."/>
            <person name="Hattori M."/>
            <person name="Ohkuma M."/>
        </authorList>
    </citation>
    <scope>NUCLEOTIDE SEQUENCE [LARGE SCALE GENOMIC DNA]</scope>
    <source>
        <strain evidence="2">JCM19235</strain>
    </source>
</reference>
<gene>
    <name evidence="1" type="ORF">JCM19235_6744</name>
</gene>
<dbReference type="InterPro" id="IPR018680">
    <property type="entry name" value="DUF2164"/>
</dbReference>
<dbReference type="Proteomes" id="UP000029228">
    <property type="component" value="Unassembled WGS sequence"/>
</dbReference>
<organism evidence="1 2">
    <name type="scientific">Vibrio maritimus</name>
    <dbReference type="NCBI Taxonomy" id="990268"/>
    <lineage>
        <taxon>Bacteria</taxon>
        <taxon>Pseudomonadati</taxon>
        <taxon>Pseudomonadota</taxon>
        <taxon>Gammaproteobacteria</taxon>
        <taxon>Vibrionales</taxon>
        <taxon>Vibrionaceae</taxon>
        <taxon>Vibrio</taxon>
    </lineage>
</organism>
<name>A0A090RSC8_9VIBR</name>
<dbReference type="STRING" id="990268.JCM19235_6744"/>